<evidence type="ECO:0000259" key="8">
    <source>
        <dbReference type="Pfam" id="PF01243"/>
    </source>
</evidence>
<dbReference type="InterPro" id="IPR011576">
    <property type="entry name" value="Pyridox_Oxase_N"/>
</dbReference>
<evidence type="ECO:0000256" key="2">
    <source>
        <dbReference type="ARBA" id="ARBA00004738"/>
    </source>
</evidence>
<feature type="domain" description="Pyridoxine 5'-phosphate oxidase dimerisation C-terminal" evidence="9">
    <location>
        <begin position="126"/>
        <end position="167"/>
    </location>
</feature>
<comment type="pathway">
    <text evidence="2">Cofactor metabolism; pyridoxal 5'-phosphate salvage; pyridoxal 5'-phosphate from pyridoxamine 5'-phosphate: step 1/1.</text>
</comment>
<name>A0A5N5X4C8_9EURO</name>
<dbReference type="GO" id="GO:0008615">
    <property type="term" value="P:pyridoxine biosynthetic process"/>
    <property type="evidence" value="ECO:0007669"/>
    <property type="project" value="InterPro"/>
</dbReference>
<keyword evidence="5" id="KW-0285">Flavoprotein</keyword>
<dbReference type="InterPro" id="IPR019576">
    <property type="entry name" value="Pyridoxamine_oxidase_dimer_C"/>
</dbReference>
<dbReference type="InterPro" id="IPR000659">
    <property type="entry name" value="Pyridox_Oxase"/>
</dbReference>
<dbReference type="UniPathway" id="UPA01068">
    <property type="reaction ID" value="UER00304"/>
</dbReference>
<evidence type="ECO:0000256" key="5">
    <source>
        <dbReference type="ARBA" id="ARBA00022630"/>
    </source>
</evidence>
<dbReference type="PANTHER" id="PTHR10851:SF0">
    <property type="entry name" value="PYRIDOXINE-5'-PHOSPHATE OXIDASE"/>
    <property type="match status" value="1"/>
</dbReference>
<gene>
    <name evidence="10" type="ORF">BDV29DRAFT_172841</name>
</gene>
<keyword evidence="6" id="KW-0288">FMN</keyword>
<dbReference type="Pfam" id="PF10590">
    <property type="entry name" value="PNP_phzG_C"/>
    <property type="match status" value="1"/>
</dbReference>
<dbReference type="NCBIfam" id="NF004231">
    <property type="entry name" value="PRK05679.1"/>
    <property type="match status" value="1"/>
</dbReference>
<keyword evidence="11" id="KW-1185">Reference proteome</keyword>
<keyword evidence="7" id="KW-0560">Oxidoreductase</keyword>
<dbReference type="GO" id="GO:0004733">
    <property type="term" value="F:pyridoxamine phosphate oxidase activity"/>
    <property type="evidence" value="ECO:0007669"/>
    <property type="project" value="UniProtKB-EC"/>
</dbReference>
<dbReference type="Pfam" id="PF01243">
    <property type="entry name" value="PNPOx_N"/>
    <property type="match status" value="1"/>
</dbReference>
<dbReference type="EC" id="1.4.3.5" evidence="4"/>
<dbReference type="PIRSF" id="PIRSF000190">
    <property type="entry name" value="Pyd_amn-ph_oxd"/>
    <property type="match status" value="1"/>
</dbReference>
<evidence type="ECO:0000256" key="6">
    <source>
        <dbReference type="ARBA" id="ARBA00022643"/>
    </source>
</evidence>
<dbReference type="GO" id="GO:0010181">
    <property type="term" value="F:FMN binding"/>
    <property type="evidence" value="ECO:0007669"/>
    <property type="project" value="InterPro"/>
</dbReference>
<feature type="domain" description="Pyridoxamine 5'-phosphate oxidase N-terminal" evidence="8">
    <location>
        <begin position="1"/>
        <end position="112"/>
    </location>
</feature>
<evidence type="ECO:0000259" key="9">
    <source>
        <dbReference type="Pfam" id="PF10590"/>
    </source>
</evidence>
<reference evidence="10 11" key="1">
    <citation type="submission" date="2019-04" db="EMBL/GenBank/DDBJ databases">
        <title>Friends and foes A comparative genomics study of 23 Aspergillus species from section Flavi.</title>
        <authorList>
            <consortium name="DOE Joint Genome Institute"/>
            <person name="Kjaerbolling I."/>
            <person name="Vesth T."/>
            <person name="Frisvad J.C."/>
            <person name="Nybo J.L."/>
            <person name="Theobald S."/>
            <person name="Kildgaard S."/>
            <person name="Isbrandt T."/>
            <person name="Kuo A."/>
            <person name="Sato A."/>
            <person name="Lyhne E.K."/>
            <person name="Kogle M.E."/>
            <person name="Wiebenga A."/>
            <person name="Kun R.S."/>
            <person name="Lubbers R.J."/>
            <person name="Makela M.R."/>
            <person name="Barry K."/>
            <person name="Chovatia M."/>
            <person name="Clum A."/>
            <person name="Daum C."/>
            <person name="Haridas S."/>
            <person name="He G."/>
            <person name="LaButti K."/>
            <person name="Lipzen A."/>
            <person name="Mondo S."/>
            <person name="Riley R."/>
            <person name="Salamov A."/>
            <person name="Simmons B.A."/>
            <person name="Magnuson J.K."/>
            <person name="Henrissat B."/>
            <person name="Mortensen U.H."/>
            <person name="Larsen T.O."/>
            <person name="Devries R.P."/>
            <person name="Grigoriev I.V."/>
            <person name="Machida M."/>
            <person name="Baker S.E."/>
            <person name="Andersen M.R."/>
        </authorList>
    </citation>
    <scope>NUCLEOTIDE SEQUENCE [LARGE SCALE GENOMIC DNA]</scope>
    <source>
        <strain evidence="10 11">CBS 151.66</strain>
    </source>
</reference>
<dbReference type="AlphaFoldDB" id="A0A5N5X4C8"/>
<dbReference type="OrthoDB" id="303614at2759"/>
<comment type="cofactor">
    <cofactor evidence="1">
        <name>FMN</name>
        <dbReference type="ChEBI" id="CHEBI:58210"/>
    </cofactor>
</comment>
<evidence type="ECO:0000256" key="7">
    <source>
        <dbReference type="ARBA" id="ARBA00023002"/>
    </source>
</evidence>
<evidence type="ECO:0000256" key="1">
    <source>
        <dbReference type="ARBA" id="ARBA00001917"/>
    </source>
</evidence>
<evidence type="ECO:0000313" key="10">
    <source>
        <dbReference type="EMBL" id="KAB8074937.1"/>
    </source>
</evidence>
<dbReference type="Proteomes" id="UP000326565">
    <property type="component" value="Unassembled WGS sequence"/>
</dbReference>
<dbReference type="InterPro" id="IPR012349">
    <property type="entry name" value="Split_barrel_FMN-bd"/>
</dbReference>
<evidence type="ECO:0000313" key="11">
    <source>
        <dbReference type="Proteomes" id="UP000326565"/>
    </source>
</evidence>
<protein>
    <recommendedName>
        <fullName evidence="4">pyridoxal 5'-phosphate synthase</fullName>
        <ecNumber evidence="4">1.4.3.5</ecNumber>
    </recommendedName>
</protein>
<organism evidence="10 11">
    <name type="scientific">Aspergillus leporis</name>
    <dbReference type="NCBI Taxonomy" id="41062"/>
    <lineage>
        <taxon>Eukaryota</taxon>
        <taxon>Fungi</taxon>
        <taxon>Dikarya</taxon>
        <taxon>Ascomycota</taxon>
        <taxon>Pezizomycotina</taxon>
        <taxon>Eurotiomycetes</taxon>
        <taxon>Eurotiomycetidae</taxon>
        <taxon>Eurotiales</taxon>
        <taxon>Aspergillaceae</taxon>
        <taxon>Aspergillus</taxon>
        <taxon>Aspergillus subgen. Circumdati</taxon>
    </lineage>
</organism>
<dbReference type="PANTHER" id="PTHR10851">
    <property type="entry name" value="PYRIDOXINE-5-PHOSPHATE OXIDASE"/>
    <property type="match status" value="1"/>
</dbReference>
<dbReference type="SUPFAM" id="SSF50475">
    <property type="entry name" value="FMN-binding split barrel"/>
    <property type="match status" value="1"/>
</dbReference>
<sequence>MTLSTVDEQGYPDARILILKSVDARGWNFAAKADSPKGQQLDSNGHAALTFYWPEVGRQIRLRGRAVVLPEAKCMQDFAARPLLSKASAVASKQSQVLADRDELIHRVAEVQDAVTDVEEQGFRKWKVYAVAPKEVEFWQGSNDRLHRIRYMTETKFGPWRKDLLWP</sequence>
<comment type="pathway">
    <text evidence="3">Cofactor metabolism; pyridoxal 5'-phosphate salvage; pyridoxal 5'-phosphate from pyridoxine 5'-phosphate: step 1/1.</text>
</comment>
<dbReference type="Gene3D" id="2.30.110.10">
    <property type="entry name" value="Electron Transport, Fmn-binding Protein, Chain A"/>
    <property type="match status" value="1"/>
</dbReference>
<evidence type="ECO:0000256" key="4">
    <source>
        <dbReference type="ARBA" id="ARBA00012801"/>
    </source>
</evidence>
<evidence type="ECO:0000256" key="3">
    <source>
        <dbReference type="ARBA" id="ARBA00005037"/>
    </source>
</evidence>
<proteinExistence type="predicted"/>
<dbReference type="EMBL" id="ML732202">
    <property type="protein sequence ID" value="KAB8074937.1"/>
    <property type="molecule type" value="Genomic_DNA"/>
</dbReference>
<accession>A0A5N5X4C8</accession>